<dbReference type="Pfam" id="PF13446">
    <property type="entry name" value="RPT"/>
    <property type="match status" value="2"/>
</dbReference>
<dbReference type="GO" id="GO:0043161">
    <property type="term" value="P:proteasome-mediated ubiquitin-dependent protein catabolic process"/>
    <property type="evidence" value="ECO:0007669"/>
    <property type="project" value="InterPro"/>
</dbReference>
<dbReference type="PANTHER" id="PTHR43982">
    <property type="entry name" value="UBIQUITIN CARBOXYL-TERMINAL HYDROLASE"/>
    <property type="match status" value="1"/>
</dbReference>
<organism evidence="9 10">
    <name type="scientific">Absidia repens</name>
    <dbReference type="NCBI Taxonomy" id="90262"/>
    <lineage>
        <taxon>Eukaryota</taxon>
        <taxon>Fungi</taxon>
        <taxon>Fungi incertae sedis</taxon>
        <taxon>Mucoromycota</taxon>
        <taxon>Mucoromycotina</taxon>
        <taxon>Mucoromycetes</taxon>
        <taxon>Mucorales</taxon>
        <taxon>Cunninghamellaceae</taxon>
        <taxon>Absidia</taxon>
    </lineage>
</organism>
<keyword evidence="4" id="KW-0833">Ubl conjugation pathway</keyword>
<dbReference type="AlphaFoldDB" id="A0A1X2IG22"/>
<dbReference type="PROSITE" id="PS00972">
    <property type="entry name" value="USP_1"/>
    <property type="match status" value="1"/>
</dbReference>
<dbReference type="PROSITE" id="PS00973">
    <property type="entry name" value="USP_2"/>
    <property type="match status" value="1"/>
</dbReference>
<evidence type="ECO:0000256" key="2">
    <source>
        <dbReference type="ARBA" id="ARBA00012759"/>
    </source>
</evidence>
<evidence type="ECO:0000256" key="3">
    <source>
        <dbReference type="ARBA" id="ARBA00022670"/>
    </source>
</evidence>
<sequence>MTEQHSRLYLPPRTNKRTYTERLTGHLKSNQLPQTPTALFNTLKAPRSLDHIHDFRQSLALPSNTNDNKNRGTSIPYLKLEKNTQQPSTTSPSSTTSLHTSIFICFICHTWVCISSSTRRHTCTAADYVTHHYHVKESWTRSEEYQCCGCGDHIEISYHDAILSTALLSDLSSTRALTRSPLTSTEQATAKPTMLSTVETCQRYIRDLLNNTRRDINSENLNFRQRVGLDDATLRLMGLIGFSYRDGFLKAPGDIDNNRLCMIHEELAVYLASLTCTKEQSVEMAETDYPLADSMILDDFFGRRDDTENVPFINDSGLVDLCGDLGVTSSATDELILWAYRKMTLERPDELQKLLQTLENIAAIKGGDLLQKCMAVDRSTENAIISKEVADKAYQYFGAQNDIDDETIIAAHRYKKQDFPRGKSIHDEKLRVIGDSRKSEMILQYLESESADLGGQYRNSYHQMGRARNSPVGLTNIGNTCYLNSILQYYYTLIPFRNTIINMNDYVEDEDNDDWRDKHLGGILIDRKEVKRAKKFMDLLQNIFIQLEHTSDYAITPELELAKMTLLNAKNESMIDNSGSNSDGAKTGVPSKENFAAVRDKSKMDSDNVGNSSFSTAIEKQSSSYSGISTSDQASGNSDMAVTDAYDTKKAQANRIDQRSPHVDSTSAKQTDDMNTMMLGKQQDVTECMDNVMYLVEAALKSNHTEETTQAKNLIRDLFYGKSRQILSYKDNNTFKDVQKVKEEDFSHVIVDATSGRTLYDGLDEHYFAEKVENFQGGQEATREVTVQRFPPILQIQIQRAQFDRSTCQVYKSNAFIQFDKTIYLDRYLDSTFHALAPRREKVATLRSHLAQCQQDIKNQSIKVDSIASETVKLPVPWVLEKAISVLDGSESKCPGPNPVDLMDVIDQLKKEAVSAEATMKASINQMNMYETKIKDEYSDLTDCAYQLHAVFMHKGEANYGHYWLYILDQKTDCWWKFNDSLVTKVKENEIFKDTSGTQSNPYLLVYIKNELVDSLAAVSRTDA</sequence>
<dbReference type="EMBL" id="MCGE01000012">
    <property type="protein sequence ID" value="ORZ15741.1"/>
    <property type="molecule type" value="Genomic_DNA"/>
</dbReference>
<evidence type="ECO:0000256" key="6">
    <source>
        <dbReference type="ARBA" id="ARBA00022807"/>
    </source>
</evidence>
<dbReference type="InterPro" id="IPR001394">
    <property type="entry name" value="Peptidase_C19_UCH"/>
</dbReference>
<dbReference type="InterPro" id="IPR028889">
    <property type="entry name" value="USP"/>
</dbReference>
<dbReference type="SUPFAM" id="SSF54001">
    <property type="entry name" value="Cysteine proteinases"/>
    <property type="match status" value="1"/>
</dbReference>
<evidence type="ECO:0000256" key="4">
    <source>
        <dbReference type="ARBA" id="ARBA00022786"/>
    </source>
</evidence>
<keyword evidence="5" id="KW-0378">Hydrolase</keyword>
<dbReference type="OrthoDB" id="2420415at2759"/>
<dbReference type="Gene3D" id="3.90.70.10">
    <property type="entry name" value="Cysteine proteinases"/>
    <property type="match status" value="1"/>
</dbReference>
<dbReference type="GO" id="GO:0061136">
    <property type="term" value="P:regulation of proteasomal protein catabolic process"/>
    <property type="evidence" value="ECO:0007669"/>
    <property type="project" value="TreeGrafter"/>
</dbReference>
<dbReference type="InterPro" id="IPR038765">
    <property type="entry name" value="Papain-like_cys_pep_sf"/>
</dbReference>
<evidence type="ECO:0000256" key="7">
    <source>
        <dbReference type="SAM" id="MobiDB-lite"/>
    </source>
</evidence>
<dbReference type="PROSITE" id="PS50235">
    <property type="entry name" value="USP_3"/>
    <property type="match status" value="1"/>
</dbReference>
<dbReference type="EC" id="3.4.19.12" evidence="2"/>
<dbReference type="GO" id="GO:0070628">
    <property type="term" value="F:proteasome binding"/>
    <property type="evidence" value="ECO:0007669"/>
    <property type="project" value="TreeGrafter"/>
</dbReference>
<feature type="region of interest" description="Disordered" evidence="7">
    <location>
        <begin position="620"/>
        <end position="640"/>
    </location>
</feature>
<feature type="compositionally biased region" description="Polar residues" evidence="7">
    <location>
        <begin position="60"/>
        <end position="73"/>
    </location>
</feature>
<dbReference type="GO" id="GO:0004843">
    <property type="term" value="F:cysteine-type deubiquitinase activity"/>
    <property type="evidence" value="ECO:0007669"/>
    <property type="project" value="UniProtKB-EC"/>
</dbReference>
<dbReference type="GO" id="GO:0016579">
    <property type="term" value="P:protein deubiquitination"/>
    <property type="evidence" value="ECO:0007669"/>
    <property type="project" value="InterPro"/>
</dbReference>
<dbReference type="STRING" id="90262.A0A1X2IG22"/>
<evidence type="ECO:0000256" key="1">
    <source>
        <dbReference type="ARBA" id="ARBA00000707"/>
    </source>
</evidence>
<keyword evidence="3" id="KW-0645">Protease</keyword>
<comment type="caution">
    <text evidence="9">The sequence shown here is derived from an EMBL/GenBank/DDBJ whole genome shotgun (WGS) entry which is preliminary data.</text>
</comment>
<dbReference type="InterPro" id="IPR025305">
    <property type="entry name" value="UCH_repeat_domain"/>
</dbReference>
<reference evidence="9 10" key="1">
    <citation type="submission" date="2016-07" db="EMBL/GenBank/DDBJ databases">
        <title>Pervasive Adenine N6-methylation of Active Genes in Fungi.</title>
        <authorList>
            <consortium name="DOE Joint Genome Institute"/>
            <person name="Mondo S.J."/>
            <person name="Dannebaum R.O."/>
            <person name="Kuo R.C."/>
            <person name="Labutti K."/>
            <person name="Haridas S."/>
            <person name="Kuo A."/>
            <person name="Salamov A."/>
            <person name="Ahrendt S.R."/>
            <person name="Lipzen A."/>
            <person name="Sullivan W."/>
            <person name="Andreopoulos W.B."/>
            <person name="Clum A."/>
            <person name="Lindquist E."/>
            <person name="Daum C."/>
            <person name="Ramamoorthy G.K."/>
            <person name="Gryganskyi A."/>
            <person name="Culley D."/>
            <person name="Magnuson J.K."/>
            <person name="James T.Y."/>
            <person name="O'Malley M.A."/>
            <person name="Stajich J.E."/>
            <person name="Spatafora J.W."/>
            <person name="Visel A."/>
            <person name="Grigoriev I.V."/>
        </authorList>
    </citation>
    <scope>NUCLEOTIDE SEQUENCE [LARGE SCALE GENOMIC DNA]</scope>
    <source>
        <strain evidence="9 10">NRRL 1336</strain>
    </source>
</reference>
<feature type="domain" description="USP" evidence="8">
    <location>
        <begin position="472"/>
        <end position="1010"/>
    </location>
</feature>
<proteinExistence type="predicted"/>
<evidence type="ECO:0000313" key="9">
    <source>
        <dbReference type="EMBL" id="ORZ15741.1"/>
    </source>
</evidence>
<dbReference type="PANTHER" id="PTHR43982:SF6">
    <property type="entry name" value="UBIQUITIN CARBOXYL-TERMINAL HYDROLASE 2-RELATED"/>
    <property type="match status" value="1"/>
</dbReference>
<keyword evidence="6" id="KW-0788">Thiol protease</keyword>
<dbReference type="Proteomes" id="UP000193560">
    <property type="component" value="Unassembled WGS sequence"/>
</dbReference>
<dbReference type="Pfam" id="PF00443">
    <property type="entry name" value="UCH"/>
    <property type="match status" value="1"/>
</dbReference>
<gene>
    <name evidence="9" type="ORF">BCR42DRAFT_451680</name>
</gene>
<evidence type="ECO:0000313" key="10">
    <source>
        <dbReference type="Proteomes" id="UP000193560"/>
    </source>
</evidence>
<name>A0A1X2IG22_9FUNG</name>
<feature type="compositionally biased region" description="Low complexity" evidence="7">
    <location>
        <begin position="84"/>
        <end position="96"/>
    </location>
</feature>
<protein>
    <recommendedName>
        <fullName evidence="2">ubiquitinyl hydrolase 1</fullName>
        <ecNumber evidence="2">3.4.19.12</ecNumber>
    </recommendedName>
</protein>
<comment type="catalytic activity">
    <reaction evidence="1">
        <text>Thiol-dependent hydrolysis of ester, thioester, amide, peptide and isopeptide bonds formed by the C-terminal Gly of ubiquitin (a 76-residue protein attached to proteins as an intracellular targeting signal).</text>
        <dbReference type="EC" id="3.4.19.12"/>
    </reaction>
</comment>
<dbReference type="InterPro" id="IPR018200">
    <property type="entry name" value="USP_CS"/>
</dbReference>
<dbReference type="InterPro" id="IPR044635">
    <property type="entry name" value="UBP14-like"/>
</dbReference>
<evidence type="ECO:0000256" key="5">
    <source>
        <dbReference type="ARBA" id="ARBA00022801"/>
    </source>
</evidence>
<keyword evidence="10" id="KW-1185">Reference proteome</keyword>
<evidence type="ECO:0000259" key="8">
    <source>
        <dbReference type="PROSITE" id="PS50235"/>
    </source>
</evidence>
<feature type="region of interest" description="Disordered" evidence="7">
    <location>
        <begin position="60"/>
        <end position="96"/>
    </location>
</feature>
<accession>A0A1X2IG22</accession>